<dbReference type="GO" id="GO:0019171">
    <property type="term" value="F:(3R)-hydroxyacyl-[acyl-carrier-protein] dehydratase activity"/>
    <property type="evidence" value="ECO:0007669"/>
    <property type="project" value="TreeGrafter"/>
</dbReference>
<dbReference type="InterPro" id="IPR050965">
    <property type="entry name" value="UPF0336/Enoyl-CoA_hydratase"/>
</dbReference>
<name>A0A942TB88_9BACI</name>
<dbReference type="Gene3D" id="3.10.129.10">
    <property type="entry name" value="Hotdog Thioesterase"/>
    <property type="match status" value="1"/>
</dbReference>
<evidence type="ECO:0000313" key="1">
    <source>
        <dbReference type="EMBL" id="MBS4188431.1"/>
    </source>
</evidence>
<dbReference type="EMBL" id="JAGYPE020000027">
    <property type="protein sequence ID" value="MCH6266946.1"/>
    <property type="molecule type" value="Genomic_DNA"/>
</dbReference>
<gene>
    <name evidence="2" type="ORF">KHB02_015595</name>
    <name evidence="1" type="ORF">KHB02_44565</name>
</gene>
<evidence type="ECO:0000313" key="3">
    <source>
        <dbReference type="Proteomes" id="UP000677265"/>
    </source>
</evidence>
<dbReference type="PANTHER" id="PTHR43437:SF3">
    <property type="entry name" value="HYDROXYACYL-THIOESTER DEHYDRATASE TYPE 2, MITOCHONDRIAL"/>
    <property type="match status" value="1"/>
</dbReference>
<keyword evidence="3" id="KW-1185">Reference proteome</keyword>
<dbReference type="GO" id="GO:0006633">
    <property type="term" value="P:fatty acid biosynthetic process"/>
    <property type="evidence" value="ECO:0007669"/>
    <property type="project" value="TreeGrafter"/>
</dbReference>
<comment type="caution">
    <text evidence="1">The sequence shown here is derived from an EMBL/GenBank/DDBJ whole genome shotgun (WGS) entry which is preliminary data.</text>
</comment>
<dbReference type="EMBL" id="JAGYPE010000012">
    <property type="protein sequence ID" value="MBS4188431.1"/>
    <property type="molecule type" value="Genomic_DNA"/>
</dbReference>
<dbReference type="InterPro" id="IPR029069">
    <property type="entry name" value="HotDog_dom_sf"/>
</dbReference>
<reference evidence="1" key="1">
    <citation type="submission" date="2021-05" db="EMBL/GenBank/DDBJ databases">
        <title>Novel Bacillus species.</title>
        <authorList>
            <person name="Liu G."/>
        </authorList>
    </citation>
    <scope>NUCLEOTIDE SEQUENCE</scope>
    <source>
        <strain evidence="1 3">FJAT-50051</strain>
    </source>
</reference>
<organism evidence="1">
    <name type="scientific">Neobacillus citreus</name>
    <dbReference type="NCBI Taxonomy" id="2833578"/>
    <lineage>
        <taxon>Bacteria</taxon>
        <taxon>Bacillati</taxon>
        <taxon>Bacillota</taxon>
        <taxon>Bacilli</taxon>
        <taxon>Bacillales</taxon>
        <taxon>Bacillaceae</taxon>
        <taxon>Neobacillus</taxon>
    </lineage>
</organism>
<dbReference type="SUPFAM" id="SSF54637">
    <property type="entry name" value="Thioesterase/thiol ester dehydrase-isomerase"/>
    <property type="match status" value="1"/>
</dbReference>
<accession>A0A942TB88</accession>
<dbReference type="RefSeq" id="WP_213148233.1">
    <property type="nucleotide sequence ID" value="NZ_JAGYPE020000027.1"/>
</dbReference>
<evidence type="ECO:0000313" key="2">
    <source>
        <dbReference type="EMBL" id="MCH6266946.1"/>
    </source>
</evidence>
<dbReference type="PANTHER" id="PTHR43437">
    <property type="entry name" value="HYDROXYACYL-THIOESTER DEHYDRATASE TYPE 2, MITOCHONDRIAL-RELATED"/>
    <property type="match status" value="1"/>
</dbReference>
<proteinExistence type="predicted"/>
<dbReference type="AlphaFoldDB" id="A0A942TB88"/>
<dbReference type="Proteomes" id="UP000677265">
    <property type="component" value="Unassembled WGS sequence"/>
</dbReference>
<protein>
    <recommendedName>
        <fullName evidence="4">Enoyl-CoA hydratase</fullName>
    </recommendedName>
</protein>
<evidence type="ECO:0008006" key="4">
    <source>
        <dbReference type="Google" id="ProtNLM"/>
    </source>
</evidence>
<sequence length="146" mass="16528">MDDADKFFIGQIARIQRTIVSKDVEKWKFLTRDFNVVYQSETRFEQPLVPGIVCEGLIAEAMGKELTCHPAVILKKEFVFLNPVHIGDLLTVEIETIDVNQEMDWVTEKVTCTNQSGLEVVRGQVILKILSKENGGMKNGNDRCTL</sequence>